<dbReference type="Pfam" id="PF00583">
    <property type="entry name" value="Acetyltransf_1"/>
    <property type="match status" value="1"/>
</dbReference>
<dbReference type="GO" id="GO:0016746">
    <property type="term" value="F:acyltransferase activity"/>
    <property type="evidence" value="ECO:0007669"/>
    <property type="project" value="UniProtKB-KW"/>
</dbReference>
<accession>A0ABV7I681</accession>
<keyword evidence="3" id="KW-1185">Reference proteome</keyword>
<dbReference type="PANTHER" id="PTHR43328:SF1">
    <property type="entry name" value="N-ACETYLTRANSFERASE DOMAIN-CONTAINING PROTEIN"/>
    <property type="match status" value="1"/>
</dbReference>
<proteinExistence type="predicted"/>
<sequence length="186" mass="20098">MPEIPPTNPINPAAAWPSGLVIRARTSADAEGIAAVQHLPGFRAGTLRLPYPKAGDVRKFIETEAPGSVSLVALMDNTIVGDIGLNRFTGRRAHAASIGMGVHDDYQRRGIGRALLGEIVAIADGWLNIARLELTVFIDNQAAIRLYESFGFRVEGTLRDYAYRAGGYVDAHTMARLRAEQAEKSA</sequence>
<reference evidence="3" key="1">
    <citation type="journal article" date="2019" name="Int. J. Syst. Evol. Microbiol.">
        <title>The Global Catalogue of Microorganisms (GCM) 10K type strain sequencing project: providing services to taxonomists for standard genome sequencing and annotation.</title>
        <authorList>
            <consortium name="The Broad Institute Genomics Platform"/>
            <consortium name="The Broad Institute Genome Sequencing Center for Infectious Disease"/>
            <person name="Wu L."/>
            <person name="Ma J."/>
        </authorList>
    </citation>
    <scope>NUCLEOTIDE SEQUENCE [LARGE SCALE GENOMIC DNA]</scope>
    <source>
        <strain evidence="3">KCTC 52231</strain>
    </source>
</reference>
<dbReference type="SUPFAM" id="SSF55729">
    <property type="entry name" value="Acyl-CoA N-acyltransferases (Nat)"/>
    <property type="match status" value="1"/>
</dbReference>
<organism evidence="2 3">
    <name type="scientific">Ciceribacter thiooxidans</name>
    <dbReference type="NCBI Taxonomy" id="1969821"/>
    <lineage>
        <taxon>Bacteria</taxon>
        <taxon>Pseudomonadati</taxon>
        <taxon>Pseudomonadota</taxon>
        <taxon>Alphaproteobacteria</taxon>
        <taxon>Hyphomicrobiales</taxon>
        <taxon>Rhizobiaceae</taxon>
        <taxon>Ciceribacter</taxon>
    </lineage>
</organism>
<dbReference type="PROSITE" id="PS51186">
    <property type="entry name" value="GNAT"/>
    <property type="match status" value="1"/>
</dbReference>
<evidence type="ECO:0000259" key="1">
    <source>
        <dbReference type="PROSITE" id="PS51186"/>
    </source>
</evidence>
<name>A0ABV7I681_9HYPH</name>
<keyword evidence="2" id="KW-0808">Transferase</keyword>
<evidence type="ECO:0000313" key="2">
    <source>
        <dbReference type="EMBL" id="MFC3164460.1"/>
    </source>
</evidence>
<gene>
    <name evidence="2" type="ORF">ACFOHV_14365</name>
</gene>
<feature type="domain" description="N-acetyltransferase" evidence="1">
    <location>
        <begin position="20"/>
        <end position="175"/>
    </location>
</feature>
<dbReference type="CDD" id="cd04301">
    <property type="entry name" value="NAT_SF"/>
    <property type="match status" value="1"/>
</dbReference>
<dbReference type="EC" id="2.3.1.-" evidence="2"/>
<keyword evidence="2" id="KW-0012">Acyltransferase</keyword>
<dbReference type="EMBL" id="JBHRTG010000019">
    <property type="protein sequence ID" value="MFC3164460.1"/>
    <property type="molecule type" value="Genomic_DNA"/>
</dbReference>
<dbReference type="PANTHER" id="PTHR43328">
    <property type="entry name" value="ACETYLTRANSFERASE-RELATED"/>
    <property type="match status" value="1"/>
</dbReference>
<comment type="caution">
    <text evidence="2">The sequence shown here is derived from an EMBL/GenBank/DDBJ whole genome shotgun (WGS) entry which is preliminary data.</text>
</comment>
<dbReference type="InterPro" id="IPR000182">
    <property type="entry name" value="GNAT_dom"/>
</dbReference>
<protein>
    <submittedName>
        <fullName evidence="2">GNAT family N-acetyltransferase</fullName>
        <ecNumber evidence="2">2.3.1.-</ecNumber>
    </submittedName>
</protein>
<dbReference type="RefSeq" id="WP_182306881.1">
    <property type="nucleotide sequence ID" value="NZ_CP059896.1"/>
</dbReference>
<dbReference type="InterPro" id="IPR016181">
    <property type="entry name" value="Acyl_CoA_acyltransferase"/>
</dbReference>
<evidence type="ECO:0000313" key="3">
    <source>
        <dbReference type="Proteomes" id="UP001595647"/>
    </source>
</evidence>
<dbReference type="Gene3D" id="3.40.630.30">
    <property type="match status" value="1"/>
</dbReference>
<dbReference type="Proteomes" id="UP001595647">
    <property type="component" value="Unassembled WGS sequence"/>
</dbReference>